<protein>
    <submittedName>
        <fullName evidence="1">Uncharacterized protein</fullName>
    </submittedName>
</protein>
<accession>A0A0C2C8Y1</accession>
<dbReference type="OrthoDB" id="5808929at2759"/>
<evidence type="ECO:0000313" key="1">
    <source>
        <dbReference type="EMBL" id="KIH46227.1"/>
    </source>
</evidence>
<organism evidence="1 2">
    <name type="scientific">Ancylostoma duodenale</name>
    <dbReference type="NCBI Taxonomy" id="51022"/>
    <lineage>
        <taxon>Eukaryota</taxon>
        <taxon>Metazoa</taxon>
        <taxon>Ecdysozoa</taxon>
        <taxon>Nematoda</taxon>
        <taxon>Chromadorea</taxon>
        <taxon>Rhabditida</taxon>
        <taxon>Rhabditina</taxon>
        <taxon>Rhabditomorpha</taxon>
        <taxon>Strongyloidea</taxon>
        <taxon>Ancylostomatidae</taxon>
        <taxon>Ancylostomatinae</taxon>
        <taxon>Ancylostoma</taxon>
    </lineage>
</organism>
<gene>
    <name evidence="1" type="ORF">ANCDUO_23722</name>
</gene>
<dbReference type="AlphaFoldDB" id="A0A0C2C8Y1"/>
<dbReference type="EMBL" id="KN769789">
    <property type="protein sequence ID" value="KIH46227.1"/>
    <property type="molecule type" value="Genomic_DNA"/>
</dbReference>
<reference evidence="1 2" key="1">
    <citation type="submission" date="2013-12" db="EMBL/GenBank/DDBJ databases">
        <title>Draft genome of the parsitic nematode Ancylostoma duodenale.</title>
        <authorList>
            <person name="Mitreva M."/>
        </authorList>
    </citation>
    <scope>NUCLEOTIDE SEQUENCE [LARGE SCALE GENOMIC DNA]</scope>
    <source>
        <strain evidence="1 2">Zhejiang</strain>
    </source>
</reference>
<keyword evidence="2" id="KW-1185">Reference proteome</keyword>
<name>A0A0C2C8Y1_9BILA</name>
<dbReference type="Proteomes" id="UP000054047">
    <property type="component" value="Unassembled WGS sequence"/>
</dbReference>
<sequence length="145" mass="16672">MVRLLSCSEGDKVVGLGSIWTTVPEKRLEERPKQRRFNTLHADLKLDSIHLYQARDRAVWRQRIRKADSLRNGKKLRKKITYGDQYQFNSFAMMNHAGTKLVWGSSRNGTSMYDLNLFIADWTDEPTGSSGILSLLLLPFMLLLA</sequence>
<proteinExistence type="predicted"/>
<evidence type="ECO:0000313" key="2">
    <source>
        <dbReference type="Proteomes" id="UP000054047"/>
    </source>
</evidence>